<dbReference type="Gene3D" id="3.20.20.80">
    <property type="entry name" value="Glycosidases"/>
    <property type="match status" value="1"/>
</dbReference>
<dbReference type="RefSeq" id="WP_200584848.1">
    <property type="nucleotide sequence ID" value="NZ_JAEHFY010000004.1"/>
</dbReference>
<dbReference type="InterPro" id="IPR032719">
    <property type="entry name" value="WbsX"/>
</dbReference>
<organism evidence="1 2">
    <name type="scientific">Pedobacter segetis</name>
    <dbReference type="NCBI Taxonomy" id="2793069"/>
    <lineage>
        <taxon>Bacteria</taxon>
        <taxon>Pseudomonadati</taxon>
        <taxon>Bacteroidota</taxon>
        <taxon>Sphingobacteriia</taxon>
        <taxon>Sphingobacteriales</taxon>
        <taxon>Sphingobacteriaceae</taxon>
        <taxon>Pedobacter</taxon>
    </lineage>
</organism>
<comment type="caution">
    <text evidence="1">The sequence shown here is derived from an EMBL/GenBank/DDBJ whole genome shotgun (WGS) entry which is preliminary data.</text>
</comment>
<name>A0ABS1BGS3_9SPHI</name>
<dbReference type="PANTHER" id="PTHR41244:SF1">
    <property type="entry name" value="GLYCOSYLTRANSFERASE"/>
    <property type="match status" value="1"/>
</dbReference>
<evidence type="ECO:0000313" key="2">
    <source>
        <dbReference type="Proteomes" id="UP000660024"/>
    </source>
</evidence>
<dbReference type="Pfam" id="PF14307">
    <property type="entry name" value="Glyco_tran_WbsX"/>
    <property type="match status" value="1"/>
</dbReference>
<evidence type="ECO:0000313" key="1">
    <source>
        <dbReference type="EMBL" id="MBK0382069.1"/>
    </source>
</evidence>
<reference evidence="1 2" key="1">
    <citation type="submission" date="2020-12" db="EMBL/GenBank/DDBJ databases">
        <title>Bacterial novel species Pedobacter sp. SD-b isolated from soil.</title>
        <authorList>
            <person name="Jung H.-Y."/>
        </authorList>
    </citation>
    <scope>NUCLEOTIDE SEQUENCE [LARGE SCALE GENOMIC DNA]</scope>
    <source>
        <strain evidence="1 2">SD-b</strain>
    </source>
</reference>
<dbReference type="Proteomes" id="UP000660024">
    <property type="component" value="Unassembled WGS sequence"/>
</dbReference>
<keyword evidence="2" id="KW-1185">Reference proteome</keyword>
<sequence>MHNIKPIAIYLPQFHPFEENDKWWGKGFTEWNNVVKAKPLFRNHYQPHLPSDLGFYDLRLKTTHTDQINLAKTYGIEGFCYYHYWFNGKRLMDKALNIVLENDLEFPFMLCWANENWTRRWDGQDKEILIEQNYSEDDDLKHMNYLCESFFKHKNYILVNGKPVFVVYRPMLFPNIKSTIKLWRGIAQKHGFEDLHLIMVNAHQAEYSPKELGFDAVMDFQPQFKQAKRIIPNRINIKLHNLNIKKTPYWEHIICDYQQFSEEAYHTFKEKQSLGNINPCITPMWDNAARRKSGGFILKGSTPKLYEKWLSKIIADIKDRRGEDNFLFINAWNEWAEGNHLEPCQQWGKHYLEATKSAVVNA</sequence>
<gene>
    <name evidence="1" type="ORF">I5M32_03775</name>
</gene>
<dbReference type="CDD" id="cd11579">
    <property type="entry name" value="Glyco_tran_WbsX"/>
    <property type="match status" value="1"/>
</dbReference>
<protein>
    <submittedName>
        <fullName evidence="1">Glycoside hydrolase family 99-like domain-containing protein</fullName>
    </submittedName>
</protein>
<accession>A0ABS1BGS3</accession>
<dbReference type="PANTHER" id="PTHR41244">
    <property type="entry name" value="RHAMNAN SYNTHESIS F"/>
    <property type="match status" value="1"/>
</dbReference>
<proteinExistence type="predicted"/>
<dbReference type="EMBL" id="JAEHFY010000004">
    <property type="protein sequence ID" value="MBK0382069.1"/>
    <property type="molecule type" value="Genomic_DNA"/>
</dbReference>